<keyword evidence="2" id="KW-1185">Reference proteome</keyword>
<feature type="chain" id="PRO_5047513631" evidence="1">
    <location>
        <begin position="20"/>
        <end position="166"/>
    </location>
</feature>
<sequence>MNTLTLVSILASLASVAVGSPQWYGAPHGGYAGSAVPAPLGPDGRVVDTPEVAQLKAAHLSALAEANARAPKGLIGGPSGPYAGPDGGYAAANYVAHYSGPPAPLGPDGRVIDTPEVQQAKAVHFSLYNAQAQRVPAGPAEPATPDAWNAGNGVWNGGWNGAHEQY</sequence>
<name>A0A6J0BRY9_NEOLC</name>
<dbReference type="InParanoid" id="A0A6J0BRY9"/>
<feature type="signal peptide" evidence="1">
    <location>
        <begin position="1"/>
        <end position="19"/>
    </location>
</feature>
<dbReference type="RefSeq" id="XP_015517057.2">
    <property type="nucleotide sequence ID" value="XM_015661571.2"/>
</dbReference>
<organism evidence="3">
    <name type="scientific">Neodiprion lecontei</name>
    <name type="common">Redheaded pine sawfly</name>
    <dbReference type="NCBI Taxonomy" id="441921"/>
    <lineage>
        <taxon>Eukaryota</taxon>
        <taxon>Metazoa</taxon>
        <taxon>Ecdysozoa</taxon>
        <taxon>Arthropoda</taxon>
        <taxon>Hexapoda</taxon>
        <taxon>Insecta</taxon>
        <taxon>Pterygota</taxon>
        <taxon>Neoptera</taxon>
        <taxon>Endopterygota</taxon>
        <taxon>Hymenoptera</taxon>
        <taxon>Tenthredinoidea</taxon>
        <taxon>Diprionidae</taxon>
        <taxon>Diprioninae</taxon>
        <taxon>Neodiprion</taxon>
    </lineage>
</organism>
<gene>
    <name evidence="3" type="primary">LOC107222277</name>
</gene>
<proteinExistence type="predicted"/>
<evidence type="ECO:0000313" key="3">
    <source>
        <dbReference type="RefSeq" id="XP_015517057.2"/>
    </source>
</evidence>
<dbReference type="GeneID" id="107222277"/>
<keyword evidence="1" id="KW-0732">Signal</keyword>
<evidence type="ECO:0000313" key="2">
    <source>
        <dbReference type="Proteomes" id="UP000829291"/>
    </source>
</evidence>
<evidence type="ECO:0000256" key="1">
    <source>
        <dbReference type="SAM" id="SignalP"/>
    </source>
</evidence>
<dbReference type="OrthoDB" id="8117569at2759"/>
<accession>A0A6J0BRY9</accession>
<dbReference type="Proteomes" id="UP000829291">
    <property type="component" value="Chromosome 4"/>
</dbReference>
<protein>
    <submittedName>
        <fullName evidence="3">Pupal cuticle protein</fullName>
    </submittedName>
</protein>
<dbReference type="KEGG" id="nlo:107222277"/>
<reference evidence="3" key="1">
    <citation type="submission" date="2025-08" db="UniProtKB">
        <authorList>
            <consortium name="RefSeq"/>
        </authorList>
    </citation>
    <scope>IDENTIFICATION</scope>
    <source>
        <tissue evidence="3">Thorax and Abdomen</tissue>
    </source>
</reference>
<dbReference type="AlphaFoldDB" id="A0A6J0BRY9"/>